<evidence type="ECO:0000256" key="1">
    <source>
        <dbReference type="ARBA" id="ARBA00004651"/>
    </source>
</evidence>
<comment type="similarity">
    <text evidence="2 14">Belongs to the UppP family.</text>
</comment>
<evidence type="ECO:0000256" key="13">
    <source>
        <dbReference type="ARBA" id="ARBA00047594"/>
    </source>
</evidence>
<dbReference type="EC" id="3.6.1.27" evidence="3 14"/>
<dbReference type="GO" id="GO:0008360">
    <property type="term" value="P:regulation of cell shape"/>
    <property type="evidence" value="ECO:0007669"/>
    <property type="project" value="UniProtKB-KW"/>
</dbReference>
<feature type="transmembrane region" description="Helical" evidence="14">
    <location>
        <begin position="246"/>
        <end position="266"/>
    </location>
</feature>
<keyword evidence="10 14" id="KW-0046">Antibiotic resistance</keyword>
<evidence type="ECO:0000256" key="9">
    <source>
        <dbReference type="ARBA" id="ARBA00023136"/>
    </source>
</evidence>
<reference evidence="16" key="1">
    <citation type="submission" date="2017-09" db="EMBL/GenBank/DDBJ databases">
        <title>Depth-based differentiation of microbial function through sediment-hosted aquifers and enrichment of novel symbionts in the deep terrestrial subsurface.</title>
        <authorList>
            <person name="Probst A.J."/>
            <person name="Ladd B."/>
            <person name="Jarett J.K."/>
            <person name="Geller-Mcgrath D.E."/>
            <person name="Sieber C.M.K."/>
            <person name="Emerson J.B."/>
            <person name="Anantharaman K."/>
            <person name="Thomas B.C."/>
            <person name="Malmstrom R."/>
            <person name="Stieglmeier M."/>
            <person name="Klingl A."/>
            <person name="Woyke T."/>
            <person name="Ryan C.M."/>
            <person name="Banfield J.F."/>
        </authorList>
    </citation>
    <scope>NUCLEOTIDE SEQUENCE [LARGE SCALE GENOMIC DNA]</scope>
</reference>
<dbReference type="GO" id="GO:0046677">
    <property type="term" value="P:response to antibiotic"/>
    <property type="evidence" value="ECO:0007669"/>
    <property type="project" value="UniProtKB-UniRule"/>
</dbReference>
<dbReference type="GO" id="GO:0009252">
    <property type="term" value="P:peptidoglycan biosynthetic process"/>
    <property type="evidence" value="ECO:0007669"/>
    <property type="project" value="UniProtKB-KW"/>
</dbReference>
<evidence type="ECO:0000313" key="16">
    <source>
        <dbReference type="Proteomes" id="UP000228528"/>
    </source>
</evidence>
<dbReference type="AlphaFoldDB" id="A0A2M6P045"/>
<feature type="transmembrane region" description="Helical" evidence="14">
    <location>
        <begin position="145"/>
        <end position="164"/>
    </location>
</feature>
<evidence type="ECO:0000256" key="4">
    <source>
        <dbReference type="ARBA" id="ARBA00021581"/>
    </source>
</evidence>
<comment type="catalytic activity">
    <reaction evidence="13 14">
        <text>di-trans,octa-cis-undecaprenyl diphosphate + H2O = di-trans,octa-cis-undecaprenyl phosphate + phosphate + H(+)</text>
        <dbReference type="Rhea" id="RHEA:28094"/>
        <dbReference type="ChEBI" id="CHEBI:15377"/>
        <dbReference type="ChEBI" id="CHEBI:15378"/>
        <dbReference type="ChEBI" id="CHEBI:43474"/>
        <dbReference type="ChEBI" id="CHEBI:58405"/>
        <dbReference type="ChEBI" id="CHEBI:60392"/>
        <dbReference type="EC" id="3.6.1.27"/>
    </reaction>
</comment>
<dbReference type="InterPro" id="IPR003824">
    <property type="entry name" value="UppP"/>
</dbReference>
<keyword evidence="8 14" id="KW-1133">Transmembrane helix</keyword>
<keyword evidence="14" id="KW-0133">Cell shape</keyword>
<dbReference type="EMBL" id="PFBW01000187">
    <property type="protein sequence ID" value="PIR77096.1"/>
    <property type="molecule type" value="Genomic_DNA"/>
</dbReference>
<feature type="transmembrane region" description="Helical" evidence="14">
    <location>
        <begin position="107"/>
        <end position="125"/>
    </location>
</feature>
<feature type="transmembrane region" description="Helical" evidence="14">
    <location>
        <begin position="83"/>
        <end position="101"/>
    </location>
</feature>
<evidence type="ECO:0000256" key="12">
    <source>
        <dbReference type="ARBA" id="ARBA00032932"/>
    </source>
</evidence>
<evidence type="ECO:0000256" key="5">
    <source>
        <dbReference type="ARBA" id="ARBA00022475"/>
    </source>
</evidence>
<comment type="subcellular location">
    <subcellularLocation>
        <location evidence="1 14">Cell membrane</location>
        <topology evidence="1 14">Multi-pass membrane protein</topology>
    </subcellularLocation>
</comment>
<keyword evidence="9 14" id="KW-0472">Membrane</keyword>
<evidence type="ECO:0000256" key="2">
    <source>
        <dbReference type="ARBA" id="ARBA00010621"/>
    </source>
</evidence>
<keyword evidence="7 14" id="KW-0378">Hydrolase</keyword>
<accession>A0A2M6P045</accession>
<dbReference type="Pfam" id="PF02673">
    <property type="entry name" value="BacA"/>
    <property type="match status" value="1"/>
</dbReference>
<dbReference type="HAMAP" id="MF_01006">
    <property type="entry name" value="Undec_diphosphatase"/>
    <property type="match status" value="1"/>
</dbReference>
<keyword evidence="6 14" id="KW-0812">Transmembrane</keyword>
<evidence type="ECO:0000256" key="3">
    <source>
        <dbReference type="ARBA" id="ARBA00012374"/>
    </source>
</evidence>
<comment type="caution">
    <text evidence="15">The sequence shown here is derived from an EMBL/GenBank/DDBJ whole genome shotgun (WGS) entry which is preliminary data.</text>
</comment>
<dbReference type="PANTHER" id="PTHR30622:SF4">
    <property type="entry name" value="UNDECAPRENYL-DIPHOSPHATASE"/>
    <property type="match status" value="1"/>
</dbReference>
<dbReference type="GO" id="GO:0071555">
    <property type="term" value="P:cell wall organization"/>
    <property type="evidence" value="ECO:0007669"/>
    <property type="project" value="UniProtKB-KW"/>
</dbReference>
<evidence type="ECO:0000313" key="15">
    <source>
        <dbReference type="EMBL" id="PIR77096.1"/>
    </source>
</evidence>
<feature type="transmembrane region" description="Helical" evidence="14">
    <location>
        <begin position="41"/>
        <end position="59"/>
    </location>
</feature>
<feature type="transmembrane region" description="Helical" evidence="14">
    <location>
        <begin position="184"/>
        <end position="206"/>
    </location>
</feature>
<evidence type="ECO:0000256" key="14">
    <source>
        <dbReference type="HAMAP-Rule" id="MF_01006"/>
    </source>
</evidence>
<dbReference type="Proteomes" id="UP000228528">
    <property type="component" value="Unassembled WGS sequence"/>
</dbReference>
<dbReference type="GO" id="GO:0050380">
    <property type="term" value="F:undecaprenyl-diphosphatase activity"/>
    <property type="evidence" value="ECO:0007669"/>
    <property type="project" value="UniProtKB-UniRule"/>
</dbReference>
<gene>
    <name evidence="14" type="primary">uppP</name>
    <name evidence="15" type="ORF">COU30_04350</name>
</gene>
<evidence type="ECO:0000256" key="7">
    <source>
        <dbReference type="ARBA" id="ARBA00022801"/>
    </source>
</evidence>
<feature type="transmembrane region" description="Helical" evidence="14">
    <location>
        <begin position="7"/>
        <end position="29"/>
    </location>
</feature>
<keyword evidence="5 14" id="KW-1003">Cell membrane</keyword>
<organism evidence="15 16">
    <name type="scientific">Candidatus Magasanikbacteria bacterium CG10_big_fil_rev_8_21_14_0_10_38_6</name>
    <dbReference type="NCBI Taxonomy" id="1974647"/>
    <lineage>
        <taxon>Bacteria</taxon>
        <taxon>Candidatus Magasanikiibacteriota</taxon>
    </lineage>
</organism>
<evidence type="ECO:0000256" key="8">
    <source>
        <dbReference type="ARBA" id="ARBA00022989"/>
    </source>
</evidence>
<comment type="function">
    <text evidence="14">Catalyzes the dephosphorylation of undecaprenyl diphosphate (UPP). Confers resistance to bacitracin.</text>
</comment>
<protein>
    <recommendedName>
        <fullName evidence="4 14">Undecaprenyl-diphosphatase</fullName>
        <ecNumber evidence="3 14">3.6.1.27</ecNumber>
    </recommendedName>
    <alternativeName>
        <fullName evidence="12 14">Bacitracin resistance protein</fullName>
    </alternativeName>
    <alternativeName>
        <fullName evidence="11 14">Undecaprenyl pyrophosphate phosphatase</fullName>
    </alternativeName>
</protein>
<evidence type="ECO:0000256" key="6">
    <source>
        <dbReference type="ARBA" id="ARBA00022692"/>
    </source>
</evidence>
<evidence type="ECO:0000256" key="11">
    <source>
        <dbReference type="ARBA" id="ARBA00032707"/>
    </source>
</evidence>
<name>A0A2M6P045_9BACT</name>
<sequence length="267" mass="28952">MSILQAIILGIVQGITEFLPVSSSGHLIFIPEIFGWQDQGISFDVMVHMGTLVAVIIFFRKKIWELVTALFSKNPIKKQDRRLAWLLIASVIPAGVVGYILDSNSRSAFIVGVSLIFWGIILAVADRYSHHIAQKKELMSDLHTLSVKQIAFIACAQVLALIPGTSRSGITMTAGLFAKLNKKAAAEFSFLMGTPIIALAGGVKLLEMIQSGTGRISLTALTVGFIVSALSGVAAIAILMKIIQKWSFLPFAVYRVLIGILIILFLV</sequence>
<comment type="miscellaneous">
    <text evidence="14">Bacitracin is thought to be involved in the inhibition of peptidoglycan synthesis by sequestering undecaprenyl diphosphate, thereby reducing the pool of lipid carrier available.</text>
</comment>
<feature type="transmembrane region" description="Helical" evidence="14">
    <location>
        <begin position="218"/>
        <end position="240"/>
    </location>
</feature>
<keyword evidence="14" id="KW-0961">Cell wall biogenesis/degradation</keyword>
<evidence type="ECO:0000256" key="10">
    <source>
        <dbReference type="ARBA" id="ARBA00023251"/>
    </source>
</evidence>
<proteinExistence type="inferred from homology"/>
<dbReference type="GO" id="GO:0005886">
    <property type="term" value="C:plasma membrane"/>
    <property type="evidence" value="ECO:0007669"/>
    <property type="project" value="UniProtKB-SubCell"/>
</dbReference>
<keyword evidence="14" id="KW-0573">Peptidoglycan synthesis</keyword>
<dbReference type="PANTHER" id="PTHR30622">
    <property type="entry name" value="UNDECAPRENYL-DIPHOSPHATASE"/>
    <property type="match status" value="1"/>
</dbReference>